<gene>
    <name evidence="1" type="ORF">G6F51_005841</name>
</gene>
<reference evidence="1" key="1">
    <citation type="journal article" date="2020" name="Microb. Genom.">
        <title>Genetic diversity of clinical and environmental Mucorales isolates obtained from an investigation of mucormycosis cases among solid organ transplant recipients.</title>
        <authorList>
            <person name="Nguyen M.H."/>
            <person name="Kaul D."/>
            <person name="Muto C."/>
            <person name="Cheng S.J."/>
            <person name="Richter R.A."/>
            <person name="Bruno V.M."/>
            <person name="Liu G."/>
            <person name="Beyhan S."/>
            <person name="Sundermann A.J."/>
            <person name="Mounaud S."/>
            <person name="Pasculle A.W."/>
            <person name="Nierman W.C."/>
            <person name="Driscoll E."/>
            <person name="Cumbie R."/>
            <person name="Clancy C.J."/>
            <person name="Dupont C.L."/>
        </authorList>
    </citation>
    <scope>NUCLEOTIDE SEQUENCE</scope>
    <source>
        <strain evidence="1">GL16</strain>
    </source>
</reference>
<dbReference type="EMBL" id="JAANIT010000746">
    <property type="protein sequence ID" value="KAG1544799.1"/>
    <property type="molecule type" value="Genomic_DNA"/>
</dbReference>
<name>A0A9P6YCG8_RHIOR</name>
<protein>
    <submittedName>
        <fullName evidence="1">Uncharacterized protein</fullName>
    </submittedName>
</protein>
<sequence length="71" mass="8168">MYHEDLVLRHVSNQQPSVCQFDTRHWRLRNGIVGGVRLGVDVADVIRMMSRRGVLISCAELKIDEDQFFGP</sequence>
<accession>A0A9P6YCG8</accession>
<evidence type="ECO:0000313" key="2">
    <source>
        <dbReference type="Proteomes" id="UP000717996"/>
    </source>
</evidence>
<evidence type="ECO:0000313" key="1">
    <source>
        <dbReference type="EMBL" id="KAG1544799.1"/>
    </source>
</evidence>
<dbReference type="AlphaFoldDB" id="A0A9P6YCG8"/>
<proteinExistence type="predicted"/>
<organism evidence="1 2">
    <name type="scientific">Rhizopus oryzae</name>
    <name type="common">Mucormycosis agent</name>
    <name type="synonym">Rhizopus arrhizus var. delemar</name>
    <dbReference type="NCBI Taxonomy" id="64495"/>
    <lineage>
        <taxon>Eukaryota</taxon>
        <taxon>Fungi</taxon>
        <taxon>Fungi incertae sedis</taxon>
        <taxon>Mucoromycota</taxon>
        <taxon>Mucoromycotina</taxon>
        <taxon>Mucoromycetes</taxon>
        <taxon>Mucorales</taxon>
        <taxon>Mucorineae</taxon>
        <taxon>Rhizopodaceae</taxon>
        <taxon>Rhizopus</taxon>
    </lineage>
</organism>
<comment type="caution">
    <text evidence="1">The sequence shown here is derived from an EMBL/GenBank/DDBJ whole genome shotgun (WGS) entry which is preliminary data.</text>
</comment>
<dbReference type="Proteomes" id="UP000717996">
    <property type="component" value="Unassembled WGS sequence"/>
</dbReference>